<dbReference type="AlphaFoldDB" id="A0A9X8QXZ9"/>
<proteinExistence type="predicted"/>
<dbReference type="InterPro" id="IPR038721">
    <property type="entry name" value="IS701-like_DDE_dom"/>
</dbReference>
<feature type="compositionally biased region" description="Basic residues" evidence="1">
    <location>
        <begin position="81"/>
        <end position="99"/>
    </location>
</feature>
<evidence type="ECO:0000313" key="3">
    <source>
        <dbReference type="EMBL" id="SHM94207.1"/>
    </source>
</evidence>
<accession>A0A9X8QXZ9</accession>
<organism evidence="3 4">
    <name type="scientific">Streptomyces yunnanensis</name>
    <dbReference type="NCBI Taxonomy" id="156453"/>
    <lineage>
        <taxon>Bacteria</taxon>
        <taxon>Bacillati</taxon>
        <taxon>Actinomycetota</taxon>
        <taxon>Actinomycetes</taxon>
        <taxon>Kitasatosporales</taxon>
        <taxon>Streptomycetaceae</taxon>
        <taxon>Streptomyces</taxon>
    </lineage>
</organism>
<name>A0A9X8QXZ9_9ACTN</name>
<gene>
    <name evidence="3" type="ORF">SAMN05216268_116181</name>
</gene>
<sequence>MSVGDQRVLRDAFAEVSCFRPELSVCLTAWGDALFELCDAVLCTDGPVRSLVELALAPEHRRGHASLYGGLNDGHIDGTRRERKTTVRRRKARPTTRPR</sequence>
<dbReference type="EMBL" id="FRBK01000016">
    <property type="protein sequence ID" value="SHM94207.1"/>
    <property type="molecule type" value="Genomic_DNA"/>
</dbReference>
<reference evidence="4" key="1">
    <citation type="submission" date="2016-11" db="EMBL/GenBank/DDBJ databases">
        <authorList>
            <person name="Jaros S."/>
            <person name="Januszkiewicz K."/>
            <person name="Wedrychowicz H."/>
        </authorList>
    </citation>
    <scope>NUCLEOTIDE SEQUENCE [LARGE SCALE GENOMIC DNA]</scope>
    <source>
        <strain evidence="4">CGMCC 4.3555</strain>
    </source>
</reference>
<dbReference type="RefSeq" id="WP_434060596.1">
    <property type="nucleotide sequence ID" value="NZ_FRBK01000016.1"/>
</dbReference>
<evidence type="ECO:0000259" key="2">
    <source>
        <dbReference type="Pfam" id="PF13546"/>
    </source>
</evidence>
<feature type="domain" description="Transposase IS701-like DDE" evidence="2">
    <location>
        <begin position="25"/>
        <end position="84"/>
    </location>
</feature>
<dbReference type="Pfam" id="PF13546">
    <property type="entry name" value="DDE_5"/>
    <property type="match status" value="1"/>
</dbReference>
<comment type="caution">
    <text evidence="3">The sequence shown here is derived from an EMBL/GenBank/DDBJ whole genome shotgun (WGS) entry which is preliminary data.</text>
</comment>
<protein>
    <recommendedName>
        <fullName evidence="2">Transposase IS701-like DDE domain-containing protein</fullName>
    </recommendedName>
</protein>
<feature type="region of interest" description="Disordered" evidence="1">
    <location>
        <begin position="64"/>
        <end position="99"/>
    </location>
</feature>
<dbReference type="Proteomes" id="UP000184388">
    <property type="component" value="Unassembled WGS sequence"/>
</dbReference>
<evidence type="ECO:0000256" key="1">
    <source>
        <dbReference type="SAM" id="MobiDB-lite"/>
    </source>
</evidence>
<evidence type="ECO:0000313" key="4">
    <source>
        <dbReference type="Proteomes" id="UP000184388"/>
    </source>
</evidence>